<dbReference type="EMBL" id="BMMS01000023">
    <property type="protein sequence ID" value="GGO94595.1"/>
    <property type="molecule type" value="Genomic_DNA"/>
</dbReference>
<keyword evidence="2" id="KW-1185">Reference proteome</keyword>
<protein>
    <recommendedName>
        <fullName evidence="3">DUF4331 domain-containing protein</fullName>
    </recommendedName>
</protein>
<reference evidence="1" key="2">
    <citation type="submission" date="2020-09" db="EMBL/GenBank/DDBJ databases">
        <authorList>
            <person name="Sun Q."/>
            <person name="Zhou Y."/>
        </authorList>
    </citation>
    <scope>NUCLEOTIDE SEQUENCE</scope>
    <source>
        <strain evidence="1">CGMCC 4.7201</strain>
    </source>
</reference>
<dbReference type="Proteomes" id="UP000641932">
    <property type="component" value="Unassembled WGS sequence"/>
</dbReference>
<dbReference type="AlphaFoldDB" id="A0A917ZVU2"/>
<reference evidence="1" key="1">
    <citation type="journal article" date="2014" name="Int. J. Syst. Evol. Microbiol.">
        <title>Complete genome sequence of Corynebacterium casei LMG S-19264T (=DSM 44701T), isolated from a smear-ripened cheese.</title>
        <authorList>
            <consortium name="US DOE Joint Genome Institute (JGI-PGF)"/>
            <person name="Walter F."/>
            <person name="Albersmeier A."/>
            <person name="Kalinowski J."/>
            <person name="Ruckert C."/>
        </authorList>
    </citation>
    <scope>NUCLEOTIDE SEQUENCE</scope>
    <source>
        <strain evidence="1">CGMCC 4.7201</strain>
    </source>
</reference>
<sequence length="350" mass="37929">MSHHLDSELARRDPRLDISDVYLFRGSTGTVFVMNVDPLSGRHGFHPEGMYEFKVDLDADAVEDITFRFVFDAIEAEDDADATADHDHPQRWSLRVLHGPEATDRDAAGVELLRGATDAVSVSADGGIRAWAGPAADPFWIEGTVVTAVRTALAEGKGLDLAGFDTDRAENPFQGTDVGAIVLEVADHVLAADTIGFWGVSVLATDAGGWRQINRCATPLINTLFELEDAERGIDFNATRPDEDRVLYGPRVMRDTSATRAAMAGTADASAHAERVRDLLFPDVLRYEIGTEASFTPERRNGRPFADCTPEAMFEIVLGTRVALGLDASSAGVPRADFPYVPLPTATRQS</sequence>
<proteinExistence type="predicted"/>
<name>A0A917ZVU2_9ACTN</name>
<evidence type="ECO:0008006" key="3">
    <source>
        <dbReference type="Google" id="ProtNLM"/>
    </source>
</evidence>
<comment type="caution">
    <text evidence="1">The sequence shown here is derived from an EMBL/GenBank/DDBJ whole genome shotgun (WGS) entry which is preliminary data.</text>
</comment>
<dbReference type="InterPro" id="IPR025566">
    <property type="entry name" value="DUF4331"/>
</dbReference>
<organism evidence="1 2">
    <name type="scientific">Wenjunlia tyrosinilytica</name>
    <dbReference type="NCBI Taxonomy" id="1544741"/>
    <lineage>
        <taxon>Bacteria</taxon>
        <taxon>Bacillati</taxon>
        <taxon>Actinomycetota</taxon>
        <taxon>Actinomycetes</taxon>
        <taxon>Kitasatosporales</taxon>
        <taxon>Streptomycetaceae</taxon>
        <taxon>Wenjunlia</taxon>
    </lineage>
</organism>
<dbReference type="Pfam" id="PF14224">
    <property type="entry name" value="DUF4331"/>
    <property type="match status" value="1"/>
</dbReference>
<accession>A0A917ZVU2</accession>
<dbReference type="RefSeq" id="WP_189134025.1">
    <property type="nucleotide sequence ID" value="NZ_BMMS01000023.1"/>
</dbReference>
<evidence type="ECO:0000313" key="1">
    <source>
        <dbReference type="EMBL" id="GGO94595.1"/>
    </source>
</evidence>
<gene>
    <name evidence="1" type="ORF">GCM10012280_49870</name>
</gene>
<evidence type="ECO:0000313" key="2">
    <source>
        <dbReference type="Proteomes" id="UP000641932"/>
    </source>
</evidence>